<protein>
    <submittedName>
        <fullName evidence="1">Uncharacterized protein</fullName>
    </submittedName>
</protein>
<reference evidence="1" key="2">
    <citation type="submission" date="2022-06" db="UniProtKB">
        <authorList>
            <consortium name="EnsemblMetazoa"/>
        </authorList>
    </citation>
    <scope>IDENTIFICATION</scope>
    <source>
        <strain evidence="1">DF5081</strain>
    </source>
</reference>
<evidence type="ECO:0000313" key="1">
    <source>
        <dbReference type="EnsemblMetazoa" id="CJA25014.1"/>
    </source>
</evidence>
<keyword evidence="2" id="KW-1185">Reference proteome</keyword>
<accession>A0A8R1E6Z3</accession>
<dbReference type="AlphaFoldDB" id="A0A8R1E6Z3"/>
<name>A0A8R1E6Z3_CAEJA</name>
<evidence type="ECO:0000313" key="2">
    <source>
        <dbReference type="Proteomes" id="UP000005237"/>
    </source>
</evidence>
<dbReference type="Proteomes" id="UP000005237">
    <property type="component" value="Unassembled WGS sequence"/>
</dbReference>
<sequence length="125" mass="14348">MDGLWLNGGPIGDADVRTMCETRLNEKQCARRENRDSCYVADDSKRLRNVPLGCTHSTSSLQFSITKPKMKCTRGRFLWVTECAKNLPAYKTKGMAIIRIKIKPLAFGRRNIGFRQFLRFTRMGE</sequence>
<dbReference type="EnsemblMetazoa" id="CJA25014.1">
    <property type="protein sequence ID" value="CJA25014.1"/>
    <property type="gene ID" value="WBGene00180586"/>
</dbReference>
<proteinExistence type="predicted"/>
<reference evidence="2" key="1">
    <citation type="submission" date="2010-08" db="EMBL/GenBank/DDBJ databases">
        <authorList>
            <consortium name="Caenorhabditis japonica Sequencing Consortium"/>
            <person name="Wilson R.K."/>
        </authorList>
    </citation>
    <scope>NUCLEOTIDE SEQUENCE [LARGE SCALE GENOMIC DNA]</scope>
    <source>
        <strain evidence="2">DF5081</strain>
    </source>
</reference>
<organism evidence="1 2">
    <name type="scientific">Caenorhabditis japonica</name>
    <dbReference type="NCBI Taxonomy" id="281687"/>
    <lineage>
        <taxon>Eukaryota</taxon>
        <taxon>Metazoa</taxon>
        <taxon>Ecdysozoa</taxon>
        <taxon>Nematoda</taxon>
        <taxon>Chromadorea</taxon>
        <taxon>Rhabditida</taxon>
        <taxon>Rhabditina</taxon>
        <taxon>Rhabditomorpha</taxon>
        <taxon>Rhabditoidea</taxon>
        <taxon>Rhabditidae</taxon>
        <taxon>Peloderinae</taxon>
        <taxon>Caenorhabditis</taxon>
    </lineage>
</organism>